<evidence type="ECO:0000256" key="5">
    <source>
        <dbReference type="PROSITE-ProRule" id="PRU01023"/>
    </source>
</evidence>
<dbReference type="PANTHER" id="PTHR22807">
    <property type="entry name" value="NOP2 YEAST -RELATED NOL1/NOP2/FMU SUN DOMAIN-CONTAINING"/>
    <property type="match status" value="1"/>
</dbReference>
<dbReference type="GO" id="GO:0001510">
    <property type="term" value="P:RNA methylation"/>
    <property type="evidence" value="ECO:0007669"/>
    <property type="project" value="InterPro"/>
</dbReference>
<dbReference type="CDD" id="cd02440">
    <property type="entry name" value="AdoMet_MTases"/>
    <property type="match status" value="1"/>
</dbReference>
<dbReference type="AlphaFoldDB" id="A0A1L9NWV5"/>
<feature type="active site" description="Nucleophile" evidence="5">
    <location>
        <position position="352"/>
    </location>
</feature>
<evidence type="ECO:0000256" key="4">
    <source>
        <dbReference type="ARBA" id="ARBA00022884"/>
    </source>
</evidence>
<gene>
    <name evidence="7" type="primary">rsmB_2</name>
    <name evidence="7" type="ORF">PFRI_20150</name>
</gene>
<name>A0A1L9NWV5_9RHOB</name>
<dbReference type="Gene3D" id="3.40.50.150">
    <property type="entry name" value="Vaccinia Virus protein VP39"/>
    <property type="match status" value="1"/>
</dbReference>
<dbReference type="InterPro" id="IPR001678">
    <property type="entry name" value="MeTrfase_RsmB-F_NOP2_dom"/>
</dbReference>
<dbReference type="EMBL" id="MLCB01000132">
    <property type="protein sequence ID" value="OJI93785.1"/>
    <property type="molecule type" value="Genomic_DNA"/>
</dbReference>
<dbReference type="PRINTS" id="PR02008">
    <property type="entry name" value="RCMTFAMILY"/>
</dbReference>
<feature type="binding site" evidence="5">
    <location>
        <position position="299"/>
    </location>
    <ligand>
        <name>S-adenosyl-L-methionine</name>
        <dbReference type="ChEBI" id="CHEBI:59789"/>
    </ligand>
</feature>
<evidence type="ECO:0000313" key="8">
    <source>
        <dbReference type="Proteomes" id="UP000184514"/>
    </source>
</evidence>
<dbReference type="EC" id="2.1.1.176" evidence="7"/>
<dbReference type="RefSeq" id="WP_072630580.1">
    <property type="nucleotide sequence ID" value="NZ_JABBAN010000042.1"/>
</dbReference>
<proteinExistence type="inferred from homology"/>
<dbReference type="InterPro" id="IPR054728">
    <property type="entry name" value="RsmB-like_ferredoxin"/>
</dbReference>
<feature type="binding site" evidence="5">
    <location>
        <position position="283"/>
    </location>
    <ligand>
        <name>S-adenosyl-L-methionine</name>
        <dbReference type="ChEBI" id="CHEBI:59789"/>
    </ligand>
</feature>
<keyword evidence="8" id="KW-1185">Reference proteome</keyword>
<comment type="caution">
    <text evidence="7">The sequence shown here is derived from an EMBL/GenBank/DDBJ whole genome shotgun (WGS) entry which is preliminary data.</text>
</comment>
<dbReference type="SUPFAM" id="SSF53335">
    <property type="entry name" value="S-adenosyl-L-methionine-dependent methyltransferases"/>
    <property type="match status" value="1"/>
</dbReference>
<dbReference type="Proteomes" id="UP000184514">
    <property type="component" value="Unassembled WGS sequence"/>
</dbReference>
<dbReference type="GO" id="GO:0008173">
    <property type="term" value="F:RNA methyltransferase activity"/>
    <property type="evidence" value="ECO:0007669"/>
    <property type="project" value="InterPro"/>
</dbReference>
<dbReference type="PANTHER" id="PTHR22807:SF53">
    <property type="entry name" value="RIBOSOMAL RNA SMALL SUBUNIT METHYLTRANSFERASE B-RELATED"/>
    <property type="match status" value="1"/>
</dbReference>
<evidence type="ECO:0000313" key="7">
    <source>
        <dbReference type="EMBL" id="OJI93785.1"/>
    </source>
</evidence>
<evidence type="ECO:0000256" key="1">
    <source>
        <dbReference type="ARBA" id="ARBA00022603"/>
    </source>
</evidence>
<feature type="domain" description="SAM-dependent MTase RsmB/NOP-type" evidence="6">
    <location>
        <begin position="146"/>
        <end position="399"/>
    </location>
</feature>
<dbReference type="OrthoDB" id="9810297at2"/>
<evidence type="ECO:0000256" key="2">
    <source>
        <dbReference type="ARBA" id="ARBA00022679"/>
    </source>
</evidence>
<dbReference type="PROSITE" id="PS51686">
    <property type="entry name" value="SAM_MT_RSMB_NOP"/>
    <property type="match status" value="1"/>
</dbReference>
<reference evidence="7 8" key="1">
    <citation type="submission" date="2016-10" db="EMBL/GenBank/DDBJ databases">
        <title>Genome sequence of Planktotalea frisia SH6-1.</title>
        <authorList>
            <person name="Poehlein A."/>
            <person name="Bakenhus I."/>
            <person name="Voget S."/>
            <person name="Brinkhoff T."/>
            <person name="Simon M."/>
        </authorList>
    </citation>
    <scope>NUCLEOTIDE SEQUENCE [LARGE SCALE GENOMIC DNA]</scope>
    <source>
        <strain evidence="7 8">SH6-1</strain>
    </source>
</reference>
<feature type="binding site" evidence="5">
    <location>
        <position position="259"/>
    </location>
    <ligand>
        <name>S-adenosyl-L-methionine</name>
        <dbReference type="ChEBI" id="CHEBI:59789"/>
    </ligand>
</feature>
<keyword evidence="1 5" id="KW-0489">Methyltransferase</keyword>
<sequence>MTPGARVSAAIECLDQIFAGDPAEKTLTRWARRSRFAGSKDRAAVRDHVFDALRKRDSCADLGGALTGRAVMIGLMRLQDANLAELFSGEGHAPALLDDIERELLLKNSKVSHTAHDHVPTLEQWNLQDWCVDLLKSSYPENAFKIANLLTERAPVDLRVNLSKSTSAEAIEQLEEDDIDTERFQISETALRVKSNPRKVKNSKAYLGGAVELQDAGSQALIDDLPLNDCETILDYCAGGGGKSLAMAARTQAQIFAHDVNSKRMQDIPTRANRAGVQIHCIDKDAIRMKAPFDLVLCDAPCSGSGAWRRSPDAKWKTTRLDFEELLALQTRILSDASVFVRAGGVLCYATCSLFTQENEEQVNAFLKGNDDFALISQKSWTPLDGCDGFYVAVLQFKG</sequence>
<protein>
    <submittedName>
        <fullName evidence="7">Ribosomal RNA small subunit methyltransferase B</fullName>
        <ecNumber evidence="7">2.1.1.176</ecNumber>
    </submittedName>
</protein>
<comment type="similarity">
    <text evidence="5">Belongs to the class I-like SAM-binding methyltransferase superfamily. RsmB/NOP family.</text>
</comment>
<dbReference type="Gene3D" id="3.30.70.1170">
    <property type="entry name" value="Sun protein, domain 3"/>
    <property type="match status" value="1"/>
</dbReference>
<accession>A0A1L9NWV5</accession>
<dbReference type="Pfam" id="PF22458">
    <property type="entry name" value="RsmF-B_ferredox"/>
    <property type="match status" value="1"/>
</dbReference>
<dbReference type="Pfam" id="PF01189">
    <property type="entry name" value="Methyltr_RsmB-F"/>
    <property type="match status" value="1"/>
</dbReference>
<comment type="caution">
    <text evidence="5">Lacks conserved residue(s) required for the propagation of feature annotation.</text>
</comment>
<dbReference type="InterPro" id="IPR029063">
    <property type="entry name" value="SAM-dependent_MTases_sf"/>
</dbReference>
<keyword evidence="3 5" id="KW-0949">S-adenosyl-L-methionine</keyword>
<organism evidence="7 8">
    <name type="scientific">Planktotalea frisia</name>
    <dbReference type="NCBI Taxonomy" id="696762"/>
    <lineage>
        <taxon>Bacteria</taxon>
        <taxon>Pseudomonadati</taxon>
        <taxon>Pseudomonadota</taxon>
        <taxon>Alphaproteobacteria</taxon>
        <taxon>Rhodobacterales</taxon>
        <taxon>Paracoccaceae</taxon>
        <taxon>Planktotalea</taxon>
    </lineage>
</organism>
<dbReference type="InterPro" id="IPR049560">
    <property type="entry name" value="MeTrfase_RsmB-F_NOP2_cat"/>
</dbReference>
<dbReference type="GO" id="GO:0003723">
    <property type="term" value="F:RNA binding"/>
    <property type="evidence" value="ECO:0007669"/>
    <property type="project" value="UniProtKB-UniRule"/>
</dbReference>
<evidence type="ECO:0000256" key="3">
    <source>
        <dbReference type="ARBA" id="ARBA00022691"/>
    </source>
</evidence>
<keyword evidence="4 5" id="KW-0694">RNA-binding</keyword>
<dbReference type="STRING" id="696762.PFRI_20150"/>
<evidence type="ECO:0000259" key="6">
    <source>
        <dbReference type="PROSITE" id="PS51686"/>
    </source>
</evidence>
<dbReference type="InterPro" id="IPR023267">
    <property type="entry name" value="RCMT"/>
</dbReference>
<keyword evidence="2 5" id="KW-0808">Transferase</keyword>